<dbReference type="EMBL" id="JAIWYP010000005">
    <property type="protein sequence ID" value="KAH3818798.1"/>
    <property type="molecule type" value="Genomic_DNA"/>
</dbReference>
<gene>
    <name evidence="1" type="ORF">DPMN_120524</name>
</gene>
<evidence type="ECO:0000313" key="2">
    <source>
        <dbReference type="Proteomes" id="UP000828390"/>
    </source>
</evidence>
<sequence length="100" mass="11746">MIKCIEKQLCDFLPGGHFSGAPSQSDIDRTKFAYSTNLGCEHHFEDLDISQKRRPNESLHHHTSVLLLKRNREQLKRWYDGLTKEEEVCYGKRHARVARH</sequence>
<reference evidence="1" key="1">
    <citation type="journal article" date="2019" name="bioRxiv">
        <title>The Genome of the Zebra Mussel, Dreissena polymorpha: A Resource for Invasive Species Research.</title>
        <authorList>
            <person name="McCartney M.A."/>
            <person name="Auch B."/>
            <person name="Kono T."/>
            <person name="Mallez S."/>
            <person name="Zhang Y."/>
            <person name="Obille A."/>
            <person name="Becker A."/>
            <person name="Abrahante J.E."/>
            <person name="Garbe J."/>
            <person name="Badalamenti J.P."/>
            <person name="Herman A."/>
            <person name="Mangelson H."/>
            <person name="Liachko I."/>
            <person name="Sullivan S."/>
            <person name="Sone E.D."/>
            <person name="Koren S."/>
            <person name="Silverstein K.A.T."/>
            <person name="Beckman K.B."/>
            <person name="Gohl D.M."/>
        </authorList>
    </citation>
    <scope>NUCLEOTIDE SEQUENCE</scope>
    <source>
        <strain evidence="1">Duluth1</strain>
        <tissue evidence="1">Whole animal</tissue>
    </source>
</reference>
<dbReference type="AlphaFoldDB" id="A0A9D4GL02"/>
<protein>
    <submittedName>
        <fullName evidence="1">Uncharacterized protein</fullName>
    </submittedName>
</protein>
<comment type="caution">
    <text evidence="1">The sequence shown here is derived from an EMBL/GenBank/DDBJ whole genome shotgun (WGS) entry which is preliminary data.</text>
</comment>
<organism evidence="1 2">
    <name type="scientific">Dreissena polymorpha</name>
    <name type="common">Zebra mussel</name>
    <name type="synonym">Mytilus polymorpha</name>
    <dbReference type="NCBI Taxonomy" id="45954"/>
    <lineage>
        <taxon>Eukaryota</taxon>
        <taxon>Metazoa</taxon>
        <taxon>Spiralia</taxon>
        <taxon>Lophotrochozoa</taxon>
        <taxon>Mollusca</taxon>
        <taxon>Bivalvia</taxon>
        <taxon>Autobranchia</taxon>
        <taxon>Heteroconchia</taxon>
        <taxon>Euheterodonta</taxon>
        <taxon>Imparidentia</taxon>
        <taxon>Neoheterodontei</taxon>
        <taxon>Myida</taxon>
        <taxon>Dreissenoidea</taxon>
        <taxon>Dreissenidae</taxon>
        <taxon>Dreissena</taxon>
    </lineage>
</organism>
<evidence type="ECO:0000313" key="1">
    <source>
        <dbReference type="EMBL" id="KAH3818798.1"/>
    </source>
</evidence>
<proteinExistence type="predicted"/>
<accession>A0A9D4GL02</accession>
<name>A0A9D4GL02_DREPO</name>
<keyword evidence="2" id="KW-1185">Reference proteome</keyword>
<reference evidence="1" key="2">
    <citation type="submission" date="2020-11" db="EMBL/GenBank/DDBJ databases">
        <authorList>
            <person name="McCartney M.A."/>
            <person name="Auch B."/>
            <person name="Kono T."/>
            <person name="Mallez S."/>
            <person name="Becker A."/>
            <person name="Gohl D.M."/>
            <person name="Silverstein K.A.T."/>
            <person name="Koren S."/>
            <person name="Bechman K.B."/>
            <person name="Herman A."/>
            <person name="Abrahante J.E."/>
            <person name="Garbe J."/>
        </authorList>
    </citation>
    <scope>NUCLEOTIDE SEQUENCE</scope>
    <source>
        <strain evidence="1">Duluth1</strain>
        <tissue evidence="1">Whole animal</tissue>
    </source>
</reference>
<dbReference type="Proteomes" id="UP000828390">
    <property type="component" value="Unassembled WGS sequence"/>
</dbReference>